<evidence type="ECO:0000259" key="4">
    <source>
        <dbReference type="Pfam" id="PF01872"/>
    </source>
</evidence>
<evidence type="ECO:0000313" key="5">
    <source>
        <dbReference type="EMBL" id="AGY92325.1"/>
    </source>
</evidence>
<proteinExistence type="predicted"/>
<dbReference type="OrthoDB" id="2313602at2"/>
<dbReference type="EMBL" id="CP005990">
    <property type="protein sequence ID" value="AGY92325.1"/>
    <property type="molecule type" value="Genomic_DNA"/>
</dbReference>
<comment type="pathway">
    <text evidence="1">Cofactor biosynthesis; riboflavin biosynthesis.</text>
</comment>
<dbReference type="InterPro" id="IPR050765">
    <property type="entry name" value="Riboflavin_Biosynth_HTPR"/>
</dbReference>
<dbReference type="RefSeq" id="WP_023367380.1">
    <property type="nucleotide sequence ID" value="NC_022664.1"/>
</dbReference>
<gene>
    <name evidence="5" type="ORF">SPICUR_06805</name>
</gene>
<dbReference type="KEGG" id="spiu:SPICUR_06805"/>
<dbReference type="AlphaFoldDB" id="U5T4E3"/>
<keyword evidence="6" id="KW-1185">Reference proteome</keyword>
<evidence type="ECO:0000256" key="1">
    <source>
        <dbReference type="ARBA" id="ARBA00005104"/>
    </source>
</evidence>
<organism evidence="5 6">
    <name type="scientific">Spiribacter curvatus</name>
    <dbReference type="NCBI Taxonomy" id="1335757"/>
    <lineage>
        <taxon>Bacteria</taxon>
        <taxon>Pseudomonadati</taxon>
        <taxon>Pseudomonadota</taxon>
        <taxon>Gammaproteobacteria</taxon>
        <taxon>Chromatiales</taxon>
        <taxon>Ectothiorhodospiraceae</taxon>
        <taxon>Spiribacter</taxon>
    </lineage>
</organism>
<accession>U5T4E3</accession>
<evidence type="ECO:0000313" key="6">
    <source>
        <dbReference type="Proteomes" id="UP000017640"/>
    </source>
</evidence>
<dbReference type="Pfam" id="PF01872">
    <property type="entry name" value="RibD_C"/>
    <property type="match status" value="1"/>
</dbReference>
<evidence type="ECO:0000256" key="3">
    <source>
        <dbReference type="ARBA" id="ARBA00023002"/>
    </source>
</evidence>
<dbReference type="GO" id="GO:0008703">
    <property type="term" value="F:5-amino-6-(5-phosphoribosylamino)uracil reductase activity"/>
    <property type="evidence" value="ECO:0007669"/>
    <property type="project" value="InterPro"/>
</dbReference>
<name>U5T4E3_9GAMM</name>
<feature type="domain" description="Bacterial bifunctional deaminase-reductase C-terminal" evidence="4">
    <location>
        <begin position="72"/>
        <end position="238"/>
    </location>
</feature>
<dbReference type="SUPFAM" id="SSF53597">
    <property type="entry name" value="Dihydrofolate reductase-like"/>
    <property type="match status" value="1"/>
</dbReference>
<dbReference type="HOGENOM" id="CLU_036590_4_0_6"/>
<keyword evidence="2" id="KW-0521">NADP</keyword>
<evidence type="ECO:0000256" key="2">
    <source>
        <dbReference type="ARBA" id="ARBA00022857"/>
    </source>
</evidence>
<dbReference type="GO" id="GO:0009231">
    <property type="term" value="P:riboflavin biosynthetic process"/>
    <property type="evidence" value="ECO:0007669"/>
    <property type="project" value="InterPro"/>
</dbReference>
<dbReference type="Proteomes" id="UP000017640">
    <property type="component" value="Chromosome"/>
</dbReference>
<dbReference type="Gene3D" id="3.40.430.10">
    <property type="entry name" value="Dihydrofolate Reductase, subunit A"/>
    <property type="match status" value="1"/>
</dbReference>
<dbReference type="PANTHER" id="PTHR38011:SF7">
    <property type="entry name" value="2,5-DIAMINO-6-RIBOSYLAMINO-4(3H)-PYRIMIDINONE 5'-PHOSPHATE REDUCTASE"/>
    <property type="match status" value="1"/>
</dbReference>
<dbReference type="InterPro" id="IPR002734">
    <property type="entry name" value="RibDG_C"/>
</dbReference>
<dbReference type="PATRIC" id="fig|1335757.3.peg.1331"/>
<dbReference type="eggNOG" id="COG1985">
    <property type="taxonomic scope" value="Bacteria"/>
</dbReference>
<dbReference type="PANTHER" id="PTHR38011">
    <property type="entry name" value="DIHYDROFOLATE REDUCTASE FAMILY PROTEIN (AFU_ORTHOLOGUE AFUA_8G06820)"/>
    <property type="match status" value="1"/>
</dbReference>
<protein>
    <recommendedName>
        <fullName evidence="4">Bacterial bifunctional deaminase-reductase C-terminal domain-containing protein</fullName>
    </recommendedName>
</protein>
<reference evidence="5 6" key="1">
    <citation type="journal article" date="2013" name="BMC Genomics">
        <title>Genomes of "Spiribacter", a streamlined, successful halophilic bacterium.</title>
        <authorList>
            <person name="Lopez-Perez M."/>
            <person name="Ghai R."/>
            <person name="Leon M.J."/>
            <person name="Rodriguez-Olmos A."/>
            <person name="Copa-Patino J.L."/>
            <person name="Soliveri J."/>
            <person name="Sanchez-Porro C."/>
            <person name="Ventosa A."/>
            <person name="Rodriguez-Valera F."/>
        </authorList>
    </citation>
    <scope>NUCLEOTIDE SEQUENCE [LARGE SCALE GENOMIC DNA]</scope>
    <source>
        <strain evidence="5 6">UAH-SP71</strain>
    </source>
</reference>
<dbReference type="STRING" id="1335757.SPICUR_06805"/>
<keyword evidence="3" id="KW-0560">Oxidoreductase</keyword>
<sequence>MAQKDVSGTGQRPETVWPALIRQCRGQAIGGSVAADAQCLEPADVAGLSAPAIDAALSARYAPLTRPVTGRPRVVAQLGQSLDGRIATPSGHSRYVTGEADRVHLHRLRALCDAVLVGAGTVVADDPQLTVRAVSGPNPTRVVVISRDHLTPHRHVFVDGAAPTWAVTPPTATAPPVDRHFPLLDGSPAAVLECLSAAGIRRLLVEGGAQTVSAWLAAGLVDSLYLVVAPVIIGSGPTGLNLPTIDHMDQAWRPTVEPFALGADRLYRLDFNGA</sequence>
<dbReference type="InterPro" id="IPR024072">
    <property type="entry name" value="DHFR-like_dom_sf"/>
</dbReference>